<organism evidence="2 3">
    <name type="scientific">Hydrogenophaga borbori</name>
    <dbReference type="NCBI Taxonomy" id="2294117"/>
    <lineage>
        <taxon>Bacteria</taxon>
        <taxon>Pseudomonadati</taxon>
        <taxon>Pseudomonadota</taxon>
        <taxon>Betaproteobacteria</taxon>
        <taxon>Burkholderiales</taxon>
        <taxon>Comamonadaceae</taxon>
        <taxon>Hydrogenophaga</taxon>
    </lineage>
</organism>
<feature type="domain" description="HTH luxR-type" evidence="1">
    <location>
        <begin position="157"/>
        <end position="214"/>
    </location>
</feature>
<name>A0A372END5_9BURK</name>
<sequence length="240" mass="26386">MKNCRSYGGIHMRQATETVWGNSTQYATGEVRALSQAHLLRVFDEVDYGMLLLDPQGRILHANHLARHELAQRRVLRACSGSLMGSSAEHSERIQQALDAASRGQRRLLLMREGERDLSMAFTPLSHPLEDDSPTVLVLLSRQSASDNLAVRMFARALSLSPTEEVVMLALCRGLDVQEIAAENGVAISTVRSQVKTLREKAGASSVRRLLQRVNSLPPVVPALRIITPVAHNPAGYSHP</sequence>
<gene>
    <name evidence="2" type="ORF">DY262_05315</name>
</gene>
<evidence type="ECO:0000313" key="2">
    <source>
        <dbReference type="EMBL" id="RFP81192.1"/>
    </source>
</evidence>
<dbReference type="InterPro" id="IPR016032">
    <property type="entry name" value="Sig_transdc_resp-reg_C-effctor"/>
</dbReference>
<dbReference type="SUPFAM" id="SSF46894">
    <property type="entry name" value="C-terminal effector domain of the bipartite response regulators"/>
    <property type="match status" value="1"/>
</dbReference>
<evidence type="ECO:0000259" key="1">
    <source>
        <dbReference type="SMART" id="SM00421"/>
    </source>
</evidence>
<evidence type="ECO:0000313" key="3">
    <source>
        <dbReference type="Proteomes" id="UP000261931"/>
    </source>
</evidence>
<dbReference type="Proteomes" id="UP000261931">
    <property type="component" value="Unassembled WGS sequence"/>
</dbReference>
<dbReference type="AlphaFoldDB" id="A0A372END5"/>
<accession>A0A372END5</accession>
<dbReference type="InterPro" id="IPR000792">
    <property type="entry name" value="Tscrpt_reg_LuxR_C"/>
</dbReference>
<dbReference type="Gene3D" id="1.10.10.10">
    <property type="entry name" value="Winged helix-like DNA-binding domain superfamily/Winged helix DNA-binding domain"/>
    <property type="match status" value="1"/>
</dbReference>
<reference evidence="2 3" key="1">
    <citation type="submission" date="2018-08" db="EMBL/GenBank/DDBJ databases">
        <title>Hydrogenophaga sp. LA-38 isolated from sludge.</title>
        <authorList>
            <person name="Im W.-T."/>
        </authorList>
    </citation>
    <scope>NUCLEOTIDE SEQUENCE [LARGE SCALE GENOMIC DNA]</scope>
    <source>
        <strain evidence="2 3">LA-38</strain>
    </source>
</reference>
<keyword evidence="3" id="KW-1185">Reference proteome</keyword>
<comment type="caution">
    <text evidence="2">The sequence shown here is derived from an EMBL/GenBank/DDBJ whole genome shotgun (WGS) entry which is preliminary data.</text>
</comment>
<dbReference type="InterPro" id="IPR036388">
    <property type="entry name" value="WH-like_DNA-bd_sf"/>
</dbReference>
<proteinExistence type="predicted"/>
<dbReference type="GO" id="GO:0003677">
    <property type="term" value="F:DNA binding"/>
    <property type="evidence" value="ECO:0007669"/>
    <property type="project" value="InterPro"/>
</dbReference>
<dbReference type="GO" id="GO:0006355">
    <property type="term" value="P:regulation of DNA-templated transcription"/>
    <property type="evidence" value="ECO:0007669"/>
    <property type="project" value="InterPro"/>
</dbReference>
<protein>
    <recommendedName>
        <fullName evidence="1">HTH luxR-type domain-containing protein</fullName>
    </recommendedName>
</protein>
<dbReference type="EMBL" id="QVLS01000002">
    <property type="protein sequence ID" value="RFP81192.1"/>
    <property type="molecule type" value="Genomic_DNA"/>
</dbReference>
<dbReference type="SMART" id="SM00421">
    <property type="entry name" value="HTH_LUXR"/>
    <property type="match status" value="1"/>
</dbReference>